<accession>A0A444QC82</accession>
<dbReference type="Proteomes" id="UP000288603">
    <property type="component" value="Unassembled WGS sequence"/>
</dbReference>
<evidence type="ECO:0000313" key="1">
    <source>
        <dbReference type="EMBL" id="RWZ64300.1"/>
    </source>
</evidence>
<dbReference type="AlphaFoldDB" id="A0A444QC82"/>
<keyword evidence="2" id="KW-1185">Reference proteome</keyword>
<protein>
    <submittedName>
        <fullName evidence="1">Uncharacterized protein</fullName>
    </submittedName>
</protein>
<reference evidence="1 2" key="1">
    <citation type="submission" date="2018-12" db="EMBL/GenBank/DDBJ databases">
        <authorList>
            <person name="Li F."/>
        </authorList>
    </citation>
    <scope>NUCLEOTIDE SEQUENCE [LARGE SCALE GENOMIC DNA]</scope>
    <source>
        <strain evidence="1 2">8H24J-4-2</strain>
    </source>
</reference>
<dbReference type="EMBL" id="RZNC01000002">
    <property type="protein sequence ID" value="RWZ64300.1"/>
    <property type="molecule type" value="Genomic_DNA"/>
</dbReference>
<proteinExistence type="predicted"/>
<dbReference type="OrthoDB" id="36432at2"/>
<comment type="caution">
    <text evidence="1">The sequence shown here is derived from an EMBL/GenBank/DDBJ whole genome shotgun (WGS) entry which is preliminary data.</text>
</comment>
<name>A0A444QC82_9MICO</name>
<evidence type="ECO:0000313" key="2">
    <source>
        <dbReference type="Proteomes" id="UP000288603"/>
    </source>
</evidence>
<gene>
    <name evidence="1" type="ORF">ELQ92_05910</name>
</gene>
<sequence>MTIIIGMVLLVFVGTATAIAVSGTRKSSHDADWNAAIAAAYAGVEDYKSRLSNDNTYVRYGDPGAVFSAGSDVRLPTEPNDAFGSGIAGTWASVPGSTNGAQFRYEVDNRQYEATGSLRVRSSGRVGDVVRTIVVNVKQEGFVDYLYFTDYEMTDPILTKNSRCVPAYAWSSPYNQHPSYCTDIQFAANDVINGPLHSNDTVLVCGQTKFRGEFTTANSVGDLYKKVGGWSCPGDPVFTVKPKVAKSVGMPKTNSQMLSETRTDLDTVQRPGCLYTGPTIITLTSDGQMNVKSPFTKQTRILGEGAADGSTPPECGAVGTATGQLGSEAGATIDVIPQNLIYVQNVPDRSTNVNYWPTTTNPTSFSCTDGNSWLFGSSVRYPAVDEEVPYASPAHYGCRNGDVYVKGTLDGEVTLAAQNYIYVTGDLRYESASDDVLGLVGENSVWVHKPVKCTSWNEDRYGRKTTCSNYENLSSTKDRRIDAAILSVAHTFIVQNHDKGDGLGTLTVMGAIAQKFRGPVATTGGTGYVKSYSYDPRFKYMAPPKFLSPVSTTYGVSEIVEVKTAFNPDGSPA</sequence>
<organism evidence="1 2">
    <name type="scientific">Labedella populi</name>
    <dbReference type="NCBI Taxonomy" id="2498850"/>
    <lineage>
        <taxon>Bacteria</taxon>
        <taxon>Bacillati</taxon>
        <taxon>Actinomycetota</taxon>
        <taxon>Actinomycetes</taxon>
        <taxon>Micrococcales</taxon>
        <taxon>Microbacteriaceae</taxon>
        <taxon>Labedella</taxon>
    </lineage>
</organism>